<reference evidence="2 4" key="1">
    <citation type="submission" date="2023-07" db="EMBL/GenBank/DDBJ databases">
        <title>Sorghum-associated microbial communities from plants grown in Nebraska, USA.</title>
        <authorList>
            <person name="Schachtman D."/>
        </authorList>
    </citation>
    <scope>NUCLEOTIDE SEQUENCE</scope>
    <source>
        <strain evidence="2">DS1006</strain>
        <strain evidence="3 4">DS1016</strain>
    </source>
</reference>
<evidence type="ECO:0000313" key="3">
    <source>
        <dbReference type="EMBL" id="MDQ0180894.1"/>
    </source>
</evidence>
<feature type="compositionally biased region" description="Polar residues" evidence="1">
    <location>
        <begin position="64"/>
        <end position="76"/>
    </location>
</feature>
<dbReference type="Proteomes" id="UP001230951">
    <property type="component" value="Unassembled WGS sequence"/>
</dbReference>
<dbReference type="EMBL" id="JAUSTF010000004">
    <property type="protein sequence ID" value="MDQ0180894.1"/>
    <property type="molecule type" value="Genomic_DNA"/>
</dbReference>
<dbReference type="AlphaFoldDB" id="A0AAW8DFK0"/>
<dbReference type="Proteomes" id="UP001242995">
    <property type="component" value="Unassembled WGS sequence"/>
</dbReference>
<dbReference type="EMBL" id="JAUSRG010000003">
    <property type="protein sequence ID" value="MDP9904677.1"/>
    <property type="molecule type" value="Genomic_DNA"/>
</dbReference>
<protein>
    <submittedName>
        <fullName evidence="2">Uncharacterized protein</fullName>
    </submittedName>
</protein>
<evidence type="ECO:0000313" key="2">
    <source>
        <dbReference type="EMBL" id="MDP9904677.1"/>
    </source>
</evidence>
<proteinExistence type="predicted"/>
<gene>
    <name evidence="2" type="ORF">J2S90_001632</name>
    <name evidence="3" type="ORF">J2S93_002321</name>
</gene>
<keyword evidence="4" id="KW-1185">Reference proteome</keyword>
<evidence type="ECO:0000256" key="1">
    <source>
        <dbReference type="SAM" id="MobiDB-lite"/>
    </source>
</evidence>
<sequence>MTIAETKFPPETATERATAAQDFPTHIIIDQWLLLDPAPGTFNEYRKHYSQSAARECLRPSADPTGNQTRAPTTTGPVIVPQPRQPSTAASMTDAGIQP</sequence>
<feature type="region of interest" description="Disordered" evidence="1">
    <location>
        <begin position="58"/>
        <end position="99"/>
    </location>
</feature>
<name>A0AAW8DFK0_9MICC</name>
<evidence type="ECO:0000313" key="4">
    <source>
        <dbReference type="Proteomes" id="UP001230951"/>
    </source>
</evidence>
<organism evidence="2 5">
    <name type="scientific">Arthrobacter bambusae</name>
    <dbReference type="NCBI Taxonomy" id="1338426"/>
    <lineage>
        <taxon>Bacteria</taxon>
        <taxon>Bacillati</taxon>
        <taxon>Actinomycetota</taxon>
        <taxon>Actinomycetes</taxon>
        <taxon>Micrococcales</taxon>
        <taxon>Micrococcaceae</taxon>
        <taxon>Arthrobacter</taxon>
    </lineage>
</organism>
<accession>A0AAW8DFK0</accession>
<evidence type="ECO:0000313" key="5">
    <source>
        <dbReference type="Proteomes" id="UP001242995"/>
    </source>
</evidence>
<comment type="caution">
    <text evidence="2">The sequence shown here is derived from an EMBL/GenBank/DDBJ whole genome shotgun (WGS) entry which is preliminary data.</text>
</comment>